<reference evidence="5 6" key="1">
    <citation type="journal article" date="2009" name="Stand. Genomic Sci.">
        <title>Complete genome sequence of Halorhabdus utahensis type strain (AX-2).</title>
        <authorList>
            <person name="Anderson I."/>
            <person name="Tindall B.J."/>
            <person name="Pomrenke H."/>
            <person name="Goker M."/>
            <person name="Lapidus A."/>
            <person name="Nolan M."/>
            <person name="Copeland A."/>
            <person name="Glavina Del Rio T."/>
            <person name="Chen F."/>
            <person name="Tice H."/>
            <person name="Cheng J.F."/>
            <person name="Lucas S."/>
            <person name="Chertkov O."/>
            <person name="Bruce D."/>
            <person name="Brettin T."/>
            <person name="Detter J.C."/>
            <person name="Han C."/>
            <person name="Goodwin L."/>
            <person name="Land M."/>
            <person name="Hauser L."/>
            <person name="Chang Y.J."/>
            <person name="Jeffries C.D."/>
            <person name="Pitluck S."/>
            <person name="Pati A."/>
            <person name="Mavromatis K."/>
            <person name="Ivanova N."/>
            <person name="Ovchinnikova G."/>
            <person name="Chen A."/>
            <person name="Palaniappan K."/>
            <person name="Chain P."/>
            <person name="Rohde M."/>
            <person name="Bristow J."/>
            <person name="Eisen J.A."/>
            <person name="Markowitz V."/>
            <person name="Hugenholtz P."/>
            <person name="Kyrpides N.C."/>
            <person name="Klenk H.P."/>
        </authorList>
    </citation>
    <scope>NUCLEOTIDE SEQUENCE [LARGE SCALE GENOMIC DNA]</scope>
    <source>
        <strain evidence="6">DSM 12940 / JCM 11049 / AX-2</strain>
    </source>
</reference>
<dbReference type="InterPro" id="IPR006059">
    <property type="entry name" value="SBP"/>
</dbReference>
<dbReference type="KEGG" id="hut:Huta_0862"/>
<name>C7NUE8_HALUD</name>
<dbReference type="EMBL" id="CP001687">
    <property type="protein sequence ID" value="ACV11045.1"/>
    <property type="molecule type" value="Genomic_DNA"/>
</dbReference>
<evidence type="ECO:0000256" key="3">
    <source>
        <dbReference type="ARBA" id="ARBA00022448"/>
    </source>
</evidence>
<dbReference type="HOGENOM" id="CLU_031285_15_1_2"/>
<dbReference type="PANTHER" id="PTHR43649">
    <property type="entry name" value="ARABINOSE-BINDING PROTEIN-RELATED"/>
    <property type="match status" value="1"/>
</dbReference>
<dbReference type="AlphaFoldDB" id="C7NUE8"/>
<evidence type="ECO:0000313" key="6">
    <source>
        <dbReference type="Proteomes" id="UP000002071"/>
    </source>
</evidence>
<dbReference type="PANTHER" id="PTHR43649:SF28">
    <property type="entry name" value="BINDING PROTEIN COMPONENT OF ABC SUGAR TRANSPORTER-RELATED"/>
    <property type="match status" value="1"/>
</dbReference>
<sequence length="397" mass="44094">MIYLHHMAQTEPAQKRFELLHQLVGAEWGGAALNALVDGYERRTSYAVEETTTSADDLSIRVKIRILQERAPDAWIEWPGQHITPYIDTGAVRDITDVWEENGLVDAFTEGAKEQVRFDGSYYAIPLNIHRINNLFYNVEMVERAGVNIDVNSPQAFVDVLEQLDDALDVAPFLMALRNPWGAIHVWETIVLGETDPQTYRDIINGDADRHRDAIASTLSILARYLEFANDDAQFSSLPDANAHFVDDEGALFLMGDWAASAYDQDDYGETWDTIPFPGTAGEYPINMDALIPSSTAGDTTAIDEFLAYAGSREAQTAFNRHKGSTPPRTDTDRSEFTDFLQDQQADFDAATSQVPSMAHGLAVHPEQLIEVKSTMAEFVSDPDPATTADRLADILS</sequence>
<evidence type="ECO:0000313" key="5">
    <source>
        <dbReference type="EMBL" id="ACV11045.1"/>
    </source>
</evidence>
<dbReference type="Pfam" id="PF13416">
    <property type="entry name" value="SBP_bac_8"/>
    <property type="match status" value="1"/>
</dbReference>
<organism evidence="5 6">
    <name type="scientific">Halorhabdus utahensis (strain DSM 12940 / JCM 11049 / AX-2)</name>
    <dbReference type="NCBI Taxonomy" id="519442"/>
    <lineage>
        <taxon>Archaea</taxon>
        <taxon>Methanobacteriati</taxon>
        <taxon>Methanobacteriota</taxon>
        <taxon>Stenosarchaea group</taxon>
        <taxon>Halobacteria</taxon>
        <taxon>Halobacteriales</taxon>
        <taxon>Haloarculaceae</taxon>
        <taxon>Halorhabdus</taxon>
    </lineage>
</organism>
<dbReference type="Proteomes" id="UP000002071">
    <property type="component" value="Chromosome"/>
</dbReference>
<protein>
    <submittedName>
        <fullName evidence="5">Extracellular solute-binding protein family 1</fullName>
    </submittedName>
</protein>
<evidence type="ECO:0000256" key="2">
    <source>
        <dbReference type="ARBA" id="ARBA00008520"/>
    </source>
</evidence>
<comment type="subcellular location">
    <subcellularLocation>
        <location evidence="1">Cell envelope</location>
    </subcellularLocation>
</comment>
<proteinExistence type="inferred from homology"/>
<evidence type="ECO:0000256" key="4">
    <source>
        <dbReference type="ARBA" id="ARBA00022729"/>
    </source>
</evidence>
<dbReference type="SUPFAM" id="SSF53850">
    <property type="entry name" value="Periplasmic binding protein-like II"/>
    <property type="match status" value="1"/>
</dbReference>
<accession>C7NUE8</accession>
<keyword evidence="4" id="KW-0732">Signal</keyword>
<gene>
    <name evidence="5" type="ordered locus">Huta_0862</name>
</gene>
<dbReference type="InterPro" id="IPR050490">
    <property type="entry name" value="Bact_solute-bd_prot1"/>
</dbReference>
<dbReference type="Gene3D" id="3.40.190.10">
    <property type="entry name" value="Periplasmic binding protein-like II"/>
    <property type="match status" value="2"/>
</dbReference>
<keyword evidence="3" id="KW-0813">Transport</keyword>
<dbReference type="STRING" id="519442.Huta_0862"/>
<evidence type="ECO:0000256" key="1">
    <source>
        <dbReference type="ARBA" id="ARBA00004196"/>
    </source>
</evidence>
<keyword evidence="6" id="KW-1185">Reference proteome</keyword>
<dbReference type="eggNOG" id="arCOG00150">
    <property type="taxonomic scope" value="Archaea"/>
</dbReference>
<comment type="similarity">
    <text evidence="2">Belongs to the bacterial solute-binding protein 1 family.</text>
</comment>